<dbReference type="AlphaFoldDB" id="A0A2M6WUV9"/>
<name>A0A2M6WUV9_9BACT</name>
<dbReference type="InterPro" id="IPR022973">
    <property type="entry name" value="Ribosomal_uL10_bac"/>
</dbReference>
<evidence type="ECO:0000313" key="6">
    <source>
        <dbReference type="EMBL" id="PIT96541.1"/>
    </source>
</evidence>
<accession>A0A2M6WUV9</accession>
<evidence type="ECO:0000256" key="3">
    <source>
        <dbReference type="ARBA" id="ARBA00023274"/>
    </source>
</evidence>
<protein>
    <recommendedName>
        <fullName evidence="4 5">Large ribosomal subunit protein uL10</fullName>
    </recommendedName>
</protein>
<keyword evidence="5" id="KW-0699">rRNA-binding</keyword>
<evidence type="ECO:0000256" key="4">
    <source>
        <dbReference type="ARBA" id="ARBA00035202"/>
    </source>
</evidence>
<evidence type="ECO:0000313" key="7">
    <source>
        <dbReference type="Proteomes" id="UP000230481"/>
    </source>
</evidence>
<dbReference type="Pfam" id="PF00466">
    <property type="entry name" value="Ribosomal_L10"/>
    <property type="match status" value="1"/>
</dbReference>
<evidence type="ECO:0000256" key="1">
    <source>
        <dbReference type="ARBA" id="ARBA00008889"/>
    </source>
</evidence>
<dbReference type="SUPFAM" id="SSF160369">
    <property type="entry name" value="Ribosomal protein L10-like"/>
    <property type="match status" value="1"/>
</dbReference>
<comment type="function">
    <text evidence="5">Forms part of the ribosomal stalk, playing a central role in the interaction of the ribosome with GTP-bound translation factors.</text>
</comment>
<dbReference type="Gene3D" id="3.30.70.1730">
    <property type="match status" value="1"/>
</dbReference>
<comment type="caution">
    <text evidence="6">The sequence shown here is derived from an EMBL/GenBank/DDBJ whole genome shotgun (WGS) entry which is preliminary data.</text>
</comment>
<organism evidence="6 7">
    <name type="scientific">Candidatus Campbellbacteria bacterium CG10_big_fil_rev_8_21_14_0_10_35_52</name>
    <dbReference type="NCBI Taxonomy" id="1974527"/>
    <lineage>
        <taxon>Bacteria</taxon>
        <taxon>Candidatus Campbelliibacteriota</taxon>
    </lineage>
</organism>
<proteinExistence type="inferred from homology"/>
<dbReference type="GO" id="GO:1990904">
    <property type="term" value="C:ribonucleoprotein complex"/>
    <property type="evidence" value="ECO:0007669"/>
    <property type="project" value="UniProtKB-KW"/>
</dbReference>
<dbReference type="HAMAP" id="MF_00362">
    <property type="entry name" value="Ribosomal_uL10"/>
    <property type="match status" value="1"/>
</dbReference>
<evidence type="ECO:0000256" key="5">
    <source>
        <dbReference type="HAMAP-Rule" id="MF_00362"/>
    </source>
</evidence>
<evidence type="ECO:0000256" key="2">
    <source>
        <dbReference type="ARBA" id="ARBA00022980"/>
    </source>
</evidence>
<dbReference type="PANTHER" id="PTHR11560">
    <property type="entry name" value="39S RIBOSOMAL PROTEIN L10, MITOCHONDRIAL"/>
    <property type="match status" value="1"/>
</dbReference>
<dbReference type="GO" id="GO:0070180">
    <property type="term" value="F:large ribosomal subunit rRNA binding"/>
    <property type="evidence" value="ECO:0007669"/>
    <property type="project" value="UniProtKB-UniRule"/>
</dbReference>
<keyword evidence="3 5" id="KW-0687">Ribonucleoprotein</keyword>
<dbReference type="EMBL" id="PFAA01000050">
    <property type="protein sequence ID" value="PIT96541.1"/>
    <property type="molecule type" value="Genomic_DNA"/>
</dbReference>
<dbReference type="GO" id="GO:0005840">
    <property type="term" value="C:ribosome"/>
    <property type="evidence" value="ECO:0007669"/>
    <property type="project" value="UniProtKB-KW"/>
</dbReference>
<dbReference type="GO" id="GO:0006412">
    <property type="term" value="P:translation"/>
    <property type="evidence" value="ECO:0007669"/>
    <property type="project" value="UniProtKB-UniRule"/>
</dbReference>
<dbReference type="InterPro" id="IPR047865">
    <property type="entry name" value="Ribosomal_uL10_bac_type"/>
</dbReference>
<dbReference type="Proteomes" id="UP000230481">
    <property type="component" value="Unassembled WGS sequence"/>
</dbReference>
<reference evidence="7" key="1">
    <citation type="submission" date="2017-09" db="EMBL/GenBank/DDBJ databases">
        <title>Depth-based differentiation of microbial function through sediment-hosted aquifers and enrichment of novel symbionts in the deep terrestrial subsurface.</title>
        <authorList>
            <person name="Probst A.J."/>
            <person name="Ladd B."/>
            <person name="Jarett J.K."/>
            <person name="Geller-Mcgrath D.E."/>
            <person name="Sieber C.M.K."/>
            <person name="Emerson J.B."/>
            <person name="Anantharaman K."/>
            <person name="Thomas B.C."/>
            <person name="Malmstrom R."/>
            <person name="Stieglmeier M."/>
            <person name="Klingl A."/>
            <person name="Woyke T."/>
            <person name="Ryan C.M."/>
            <person name="Banfield J.F."/>
        </authorList>
    </citation>
    <scope>NUCLEOTIDE SEQUENCE [LARGE SCALE GENOMIC DNA]</scope>
</reference>
<keyword evidence="5" id="KW-0694">RNA-binding</keyword>
<dbReference type="NCBIfam" id="NF000955">
    <property type="entry name" value="PRK00099.1-1"/>
    <property type="match status" value="1"/>
</dbReference>
<dbReference type="InterPro" id="IPR001790">
    <property type="entry name" value="Ribosomal_uL10"/>
</dbReference>
<dbReference type="InterPro" id="IPR043141">
    <property type="entry name" value="Ribosomal_uL10-like_sf"/>
</dbReference>
<keyword evidence="2 5" id="KW-0689">Ribosomal protein</keyword>
<dbReference type="CDD" id="cd05797">
    <property type="entry name" value="Ribosomal_L10"/>
    <property type="match status" value="1"/>
</dbReference>
<sequence>MFIVALTKEKKGEILNKLKTIFSNSESVVFVNFKGFSVLDTAGMRNTLKGQDVGYFVAKKTLIKRTLSEADIKGELPELNGEIAIAYSADLIAPARGINEFAKKFKDNIAIAGGVFEGQYMNKVEMLEIASIPPLQTLYGMFVNIINSPIQRCAIALNQIAQSKI</sequence>
<comment type="subunit">
    <text evidence="5">Part of the ribosomal stalk of the 50S ribosomal subunit. The N-terminus interacts with L11 and the large rRNA to form the base of the stalk. The C-terminus forms an elongated spine to which L12 dimers bind in a sequential fashion forming a multimeric L10(L12)X complex.</text>
</comment>
<gene>
    <name evidence="5 6" type="primary">rplJ</name>
    <name evidence="6" type="ORF">COT82_02705</name>
</gene>
<comment type="similarity">
    <text evidence="1 5">Belongs to the universal ribosomal protein uL10 family.</text>
</comment>